<dbReference type="InterPro" id="IPR039418">
    <property type="entry name" value="LexA-like"/>
</dbReference>
<dbReference type="EMBL" id="QNRY01000037">
    <property type="protein sequence ID" value="RBP59650.1"/>
    <property type="molecule type" value="Genomic_DNA"/>
</dbReference>
<keyword evidence="2" id="KW-0238">DNA-binding</keyword>
<evidence type="ECO:0000259" key="4">
    <source>
        <dbReference type="PROSITE" id="PS50943"/>
    </source>
</evidence>
<feature type="domain" description="HTH cro/C1-type" evidence="4">
    <location>
        <begin position="20"/>
        <end position="74"/>
    </location>
</feature>
<dbReference type="CDD" id="cd06529">
    <property type="entry name" value="S24_LexA-like"/>
    <property type="match status" value="1"/>
</dbReference>
<evidence type="ECO:0000256" key="1">
    <source>
        <dbReference type="ARBA" id="ARBA00023015"/>
    </source>
</evidence>
<name>A0A366HZ91_9GAMM</name>
<sequence>MQIELDDMKKNTHSISAERIAQVLTENGWSQSELARRLGVTPQSVQYWVSGKNAPAGKRLQALSALSGYPEYWFFMPIKAESADASYRVEILDISASAGSGQIVSSDFVEMVRAIEYSQRQGRDMFGGKPDSVIKVITVNGDSMSGTIEPGDQIFVDISVNTFEGDGIYVFTYNDTLHVKRLQILKDRLLVLSDNQKYRSWSVDKFDETQFHIMAKVLLRQSIDYTRLG</sequence>
<dbReference type="InterPro" id="IPR015927">
    <property type="entry name" value="Peptidase_S24_S26A/B/C"/>
</dbReference>
<dbReference type="CDD" id="cd00093">
    <property type="entry name" value="HTH_XRE"/>
    <property type="match status" value="1"/>
</dbReference>
<dbReference type="GO" id="GO:0003677">
    <property type="term" value="F:DNA binding"/>
    <property type="evidence" value="ECO:0007669"/>
    <property type="project" value="UniProtKB-KW"/>
</dbReference>
<dbReference type="InterPro" id="IPR036286">
    <property type="entry name" value="LexA/Signal_pep-like_sf"/>
</dbReference>
<keyword evidence="1" id="KW-0805">Transcription regulation</keyword>
<dbReference type="InterPro" id="IPR010982">
    <property type="entry name" value="Lambda_DNA-bd_dom_sf"/>
</dbReference>
<comment type="caution">
    <text evidence="5">The sequence shown here is derived from an EMBL/GenBank/DDBJ whole genome shotgun (WGS) entry which is preliminary data.</text>
</comment>
<protein>
    <submittedName>
        <fullName evidence="5">Phage repressor protein C with HTH and peptisase S24 domain</fullName>
    </submittedName>
</protein>
<dbReference type="InterPro" id="IPR001387">
    <property type="entry name" value="Cro/C1-type_HTH"/>
</dbReference>
<keyword evidence="3" id="KW-0804">Transcription</keyword>
<evidence type="ECO:0000313" key="6">
    <source>
        <dbReference type="Proteomes" id="UP000253046"/>
    </source>
</evidence>
<dbReference type="Pfam" id="PF01381">
    <property type="entry name" value="HTH_3"/>
    <property type="match status" value="1"/>
</dbReference>
<dbReference type="Gene3D" id="1.10.260.40">
    <property type="entry name" value="lambda repressor-like DNA-binding domains"/>
    <property type="match status" value="1"/>
</dbReference>
<keyword evidence="6" id="KW-1185">Reference proteome</keyword>
<organism evidence="5 6">
    <name type="scientific">Brenneria salicis ATCC 15712 = DSM 30166</name>
    <dbReference type="NCBI Taxonomy" id="714314"/>
    <lineage>
        <taxon>Bacteria</taxon>
        <taxon>Pseudomonadati</taxon>
        <taxon>Pseudomonadota</taxon>
        <taxon>Gammaproteobacteria</taxon>
        <taxon>Enterobacterales</taxon>
        <taxon>Pectobacteriaceae</taxon>
        <taxon>Brenneria</taxon>
    </lineage>
</organism>
<dbReference type="PANTHER" id="PTHR40661">
    <property type="match status" value="1"/>
</dbReference>
<dbReference type="SUPFAM" id="SSF47413">
    <property type="entry name" value="lambda repressor-like DNA-binding domains"/>
    <property type="match status" value="1"/>
</dbReference>
<evidence type="ECO:0000313" key="5">
    <source>
        <dbReference type="EMBL" id="RBP59650.1"/>
    </source>
</evidence>
<accession>A0A366HZ91</accession>
<dbReference type="Gene3D" id="2.10.109.10">
    <property type="entry name" value="Umud Fragment, subunit A"/>
    <property type="match status" value="1"/>
</dbReference>
<dbReference type="RefSeq" id="WP_240635019.1">
    <property type="nucleotide sequence ID" value="NZ_AGJP01000001.1"/>
</dbReference>
<dbReference type="SUPFAM" id="SSF51306">
    <property type="entry name" value="LexA/Signal peptidase"/>
    <property type="match status" value="1"/>
</dbReference>
<dbReference type="Proteomes" id="UP000253046">
    <property type="component" value="Unassembled WGS sequence"/>
</dbReference>
<proteinExistence type="predicted"/>
<dbReference type="AlphaFoldDB" id="A0A366HZ91"/>
<gene>
    <name evidence="5" type="ORF">DES54_13728</name>
</gene>
<dbReference type="PANTHER" id="PTHR40661:SF3">
    <property type="entry name" value="FELS-1 PROPHAGE TRANSCRIPTIONAL REGULATOR"/>
    <property type="match status" value="1"/>
</dbReference>
<reference evidence="5 6" key="1">
    <citation type="submission" date="2018-06" db="EMBL/GenBank/DDBJ databases">
        <title>Genomic Encyclopedia of Type Strains, Phase IV (KMG-IV): sequencing the most valuable type-strain genomes for metagenomic binning, comparative biology and taxonomic classification.</title>
        <authorList>
            <person name="Goeker M."/>
        </authorList>
    </citation>
    <scope>NUCLEOTIDE SEQUENCE [LARGE SCALE GENOMIC DNA]</scope>
    <source>
        <strain evidence="5 6">DSM 30166</strain>
    </source>
</reference>
<dbReference type="SMART" id="SM00530">
    <property type="entry name" value="HTH_XRE"/>
    <property type="match status" value="1"/>
</dbReference>
<dbReference type="Pfam" id="PF00717">
    <property type="entry name" value="Peptidase_S24"/>
    <property type="match status" value="1"/>
</dbReference>
<dbReference type="PROSITE" id="PS50943">
    <property type="entry name" value="HTH_CROC1"/>
    <property type="match status" value="1"/>
</dbReference>
<evidence type="ECO:0000256" key="2">
    <source>
        <dbReference type="ARBA" id="ARBA00023125"/>
    </source>
</evidence>
<evidence type="ECO:0000256" key="3">
    <source>
        <dbReference type="ARBA" id="ARBA00023163"/>
    </source>
</evidence>